<dbReference type="PANTHER" id="PTHR42852">
    <property type="entry name" value="THIOL:DISULFIDE INTERCHANGE PROTEIN DSBE"/>
    <property type="match status" value="1"/>
</dbReference>
<evidence type="ECO:0000256" key="6">
    <source>
        <dbReference type="SAM" id="SignalP"/>
    </source>
</evidence>
<dbReference type="InterPro" id="IPR050553">
    <property type="entry name" value="Thioredoxin_ResA/DsbE_sf"/>
</dbReference>
<reference evidence="8 9" key="1">
    <citation type="submission" date="2024-09" db="EMBL/GenBank/DDBJ databases">
        <authorList>
            <person name="Lee S.D."/>
        </authorList>
    </citation>
    <scope>NUCLEOTIDE SEQUENCE [LARGE SCALE GENOMIC DNA]</scope>
    <source>
        <strain evidence="8 9">N1-5</strain>
    </source>
</reference>
<dbReference type="RefSeq" id="WP_030261152.1">
    <property type="nucleotide sequence ID" value="NZ_JBHEZZ010000002.1"/>
</dbReference>
<comment type="caution">
    <text evidence="8">The sequence shown here is derived from an EMBL/GenBank/DDBJ whole genome shotgun (WGS) entry which is preliminary data.</text>
</comment>
<evidence type="ECO:0000313" key="8">
    <source>
        <dbReference type="EMBL" id="MFC1400369.1"/>
    </source>
</evidence>
<dbReference type="Proteomes" id="UP001592528">
    <property type="component" value="Unassembled WGS sequence"/>
</dbReference>
<feature type="domain" description="Thioredoxin" evidence="7">
    <location>
        <begin position="54"/>
        <end position="200"/>
    </location>
</feature>
<name>A0ABV6UG01_9ACTN</name>
<keyword evidence="3" id="KW-0812">Transmembrane</keyword>
<keyword evidence="3" id="KW-0735">Signal-anchor</keyword>
<keyword evidence="2" id="KW-0201">Cytochrome c-type biogenesis</keyword>
<evidence type="ECO:0000256" key="5">
    <source>
        <dbReference type="ARBA" id="ARBA00023284"/>
    </source>
</evidence>
<keyword evidence="5" id="KW-0676">Redox-active center</keyword>
<proteinExistence type="predicted"/>
<dbReference type="Pfam" id="PF00578">
    <property type="entry name" value="AhpC-TSA"/>
    <property type="match status" value="1"/>
</dbReference>
<dbReference type="InterPro" id="IPR000866">
    <property type="entry name" value="AhpC/TSA"/>
</dbReference>
<feature type="chain" id="PRO_5046594681" evidence="6">
    <location>
        <begin position="28"/>
        <end position="203"/>
    </location>
</feature>
<protein>
    <submittedName>
        <fullName evidence="8">TlpA family protein disulfide reductase</fullName>
    </submittedName>
</protein>
<evidence type="ECO:0000259" key="7">
    <source>
        <dbReference type="PROSITE" id="PS51352"/>
    </source>
</evidence>
<gene>
    <name evidence="8" type="ORF">ACEZDJ_03595</name>
</gene>
<dbReference type="CDD" id="cd02966">
    <property type="entry name" value="TlpA_like_family"/>
    <property type="match status" value="1"/>
</dbReference>
<accession>A0ABV6UG01</accession>
<evidence type="ECO:0000256" key="2">
    <source>
        <dbReference type="ARBA" id="ARBA00022748"/>
    </source>
</evidence>
<dbReference type="SUPFAM" id="SSF52833">
    <property type="entry name" value="Thioredoxin-like"/>
    <property type="match status" value="1"/>
</dbReference>
<keyword evidence="6" id="KW-0732">Signal</keyword>
<dbReference type="Gene3D" id="3.40.30.10">
    <property type="entry name" value="Glutaredoxin"/>
    <property type="match status" value="1"/>
</dbReference>
<sequence>MRSRPLRRSSARTLIAALAAASALALAACSTSSSGSSDSSGTNFVKGTGETSSVAVKDRGAAISISGKDLDGNQLSLADYRGKVVVLNVWGSWCSPCRAEADGLESVYTADKSKGVQFVGIDTRDLQTAQPKAFVADHNITYPSLYDPAGDLLLKFPAGTLNPQTIPTTIILDRQGRVAARALLPLSSSQLTQMLAPVLAEKS</sequence>
<dbReference type="EMBL" id="JBHEZZ010000002">
    <property type="protein sequence ID" value="MFC1400369.1"/>
    <property type="molecule type" value="Genomic_DNA"/>
</dbReference>
<keyword evidence="9" id="KW-1185">Reference proteome</keyword>
<dbReference type="PANTHER" id="PTHR42852:SF6">
    <property type="entry name" value="THIOL:DISULFIDE INTERCHANGE PROTEIN DSBE"/>
    <property type="match status" value="1"/>
</dbReference>
<feature type="signal peptide" evidence="6">
    <location>
        <begin position="1"/>
        <end position="27"/>
    </location>
</feature>
<dbReference type="InterPro" id="IPR036249">
    <property type="entry name" value="Thioredoxin-like_sf"/>
</dbReference>
<evidence type="ECO:0000256" key="3">
    <source>
        <dbReference type="ARBA" id="ARBA00022968"/>
    </source>
</evidence>
<keyword evidence="4" id="KW-1015">Disulfide bond</keyword>
<evidence type="ECO:0000256" key="4">
    <source>
        <dbReference type="ARBA" id="ARBA00023157"/>
    </source>
</evidence>
<organism evidence="8 9">
    <name type="scientific">Streptacidiphilus cavernicola</name>
    <dbReference type="NCBI Taxonomy" id="3342716"/>
    <lineage>
        <taxon>Bacteria</taxon>
        <taxon>Bacillati</taxon>
        <taxon>Actinomycetota</taxon>
        <taxon>Actinomycetes</taxon>
        <taxon>Kitasatosporales</taxon>
        <taxon>Streptomycetaceae</taxon>
        <taxon>Streptacidiphilus</taxon>
    </lineage>
</organism>
<evidence type="ECO:0000256" key="1">
    <source>
        <dbReference type="ARBA" id="ARBA00004196"/>
    </source>
</evidence>
<dbReference type="InterPro" id="IPR013766">
    <property type="entry name" value="Thioredoxin_domain"/>
</dbReference>
<evidence type="ECO:0000313" key="9">
    <source>
        <dbReference type="Proteomes" id="UP001592528"/>
    </source>
</evidence>
<dbReference type="PROSITE" id="PS51257">
    <property type="entry name" value="PROKAR_LIPOPROTEIN"/>
    <property type="match status" value="1"/>
</dbReference>
<comment type="subcellular location">
    <subcellularLocation>
        <location evidence="1">Cell envelope</location>
    </subcellularLocation>
</comment>
<dbReference type="PROSITE" id="PS51352">
    <property type="entry name" value="THIOREDOXIN_2"/>
    <property type="match status" value="1"/>
</dbReference>